<feature type="domain" description="Transferrin-like" evidence="2">
    <location>
        <begin position="215"/>
        <end position="520"/>
    </location>
</feature>
<proteinExistence type="predicted"/>
<dbReference type="AlphaFoldDB" id="A0A0L0GA53"/>
<evidence type="ECO:0000259" key="2">
    <source>
        <dbReference type="SMART" id="SM00094"/>
    </source>
</evidence>
<name>A0A0L0GA53_9EUKA</name>
<dbReference type="SMART" id="SM00094">
    <property type="entry name" value="TR_FER"/>
    <property type="match status" value="1"/>
</dbReference>
<dbReference type="EMBL" id="KQ241679">
    <property type="protein sequence ID" value="KNC85880.1"/>
    <property type="molecule type" value="Genomic_DNA"/>
</dbReference>
<dbReference type="InterPro" id="IPR001156">
    <property type="entry name" value="Transferrin-like_dom"/>
</dbReference>
<evidence type="ECO:0000313" key="3">
    <source>
        <dbReference type="EMBL" id="KNC85880.1"/>
    </source>
</evidence>
<dbReference type="GeneID" id="25902460"/>
<keyword evidence="4" id="KW-1185">Reference proteome</keyword>
<organism evidence="3 4">
    <name type="scientific">Sphaeroforma arctica JP610</name>
    <dbReference type="NCBI Taxonomy" id="667725"/>
    <lineage>
        <taxon>Eukaryota</taxon>
        <taxon>Ichthyosporea</taxon>
        <taxon>Ichthyophonida</taxon>
        <taxon>Sphaeroforma</taxon>
    </lineage>
</organism>
<dbReference type="GO" id="GO:0006826">
    <property type="term" value="P:iron ion transport"/>
    <property type="evidence" value="ECO:0007669"/>
    <property type="project" value="TreeGrafter"/>
</dbReference>
<dbReference type="PRINTS" id="PR00422">
    <property type="entry name" value="TRANSFERRIN"/>
</dbReference>
<reference evidence="3 4" key="1">
    <citation type="submission" date="2011-02" db="EMBL/GenBank/DDBJ databases">
        <title>The Genome Sequence of Sphaeroforma arctica JP610.</title>
        <authorList>
            <consortium name="The Broad Institute Genome Sequencing Platform"/>
            <person name="Russ C."/>
            <person name="Cuomo C."/>
            <person name="Young S.K."/>
            <person name="Zeng Q."/>
            <person name="Gargeya S."/>
            <person name="Alvarado L."/>
            <person name="Berlin A."/>
            <person name="Chapman S.B."/>
            <person name="Chen Z."/>
            <person name="Freedman E."/>
            <person name="Gellesch M."/>
            <person name="Goldberg J."/>
            <person name="Griggs A."/>
            <person name="Gujja S."/>
            <person name="Heilman E."/>
            <person name="Heiman D."/>
            <person name="Howarth C."/>
            <person name="Mehta T."/>
            <person name="Neiman D."/>
            <person name="Pearson M."/>
            <person name="Roberts A."/>
            <person name="Saif S."/>
            <person name="Shea T."/>
            <person name="Shenoy N."/>
            <person name="Sisk P."/>
            <person name="Stolte C."/>
            <person name="Sykes S."/>
            <person name="White J."/>
            <person name="Yandava C."/>
            <person name="Burger G."/>
            <person name="Gray M.W."/>
            <person name="Holland P.W.H."/>
            <person name="King N."/>
            <person name="Lang F.B.F."/>
            <person name="Roger A.J."/>
            <person name="Ruiz-Trillo I."/>
            <person name="Haas B."/>
            <person name="Nusbaum C."/>
            <person name="Birren B."/>
        </authorList>
    </citation>
    <scope>NUCLEOTIDE SEQUENCE [LARGE SCALE GENOMIC DNA]</scope>
    <source>
        <strain evidence="3 4">JP610</strain>
    </source>
</reference>
<dbReference type="GO" id="GO:0005615">
    <property type="term" value="C:extracellular space"/>
    <property type="evidence" value="ECO:0007669"/>
    <property type="project" value="TreeGrafter"/>
</dbReference>
<dbReference type="GO" id="GO:0005769">
    <property type="term" value="C:early endosome"/>
    <property type="evidence" value="ECO:0007669"/>
    <property type="project" value="TreeGrafter"/>
</dbReference>
<feature type="chain" id="PRO_5005539218" description="Transferrin-like domain-containing protein" evidence="1">
    <location>
        <begin position="40"/>
        <end position="530"/>
    </location>
</feature>
<evidence type="ECO:0000313" key="4">
    <source>
        <dbReference type="Proteomes" id="UP000054560"/>
    </source>
</evidence>
<keyword evidence="1" id="KW-0732">Signal</keyword>
<accession>A0A0L0GA53</accession>
<dbReference type="GO" id="GO:0055037">
    <property type="term" value="C:recycling endosome"/>
    <property type="evidence" value="ECO:0007669"/>
    <property type="project" value="TreeGrafter"/>
</dbReference>
<dbReference type="SUPFAM" id="SSF53850">
    <property type="entry name" value="Periplasmic binding protein-like II"/>
    <property type="match status" value="1"/>
</dbReference>
<feature type="signal peptide" evidence="1">
    <location>
        <begin position="1"/>
        <end position="39"/>
    </location>
</feature>
<evidence type="ECO:0000256" key="1">
    <source>
        <dbReference type="SAM" id="SignalP"/>
    </source>
</evidence>
<sequence length="530" mass="57457">MLSLELHTATFKMKSLISRVFVALLLCVALAARQTHVCAQDAPIDAVNNTTPVIDNDIGVIPAEAVPVNEDVPVDGADEDSELELDPIPEDGDVPSTVQAGDVTDPVDTQNDMNDVVVDVVNDDADNLDDQEVDVDIPDNEADIFADQDLDPDFDANLNDEFFDEDVGDVTEVVDEIELDTVNDNGTTIVDAITFADLEAGVARIVFAYHLPPGVTEEAALANLPVLLLEILPVDDVEIVLKIVDEYYLGVFEVLAGEADFTESSSEAIISNHDELETIVVETYANGKHYHEILALTHEDSNIQSFGQLEGKRACFSKFDDNAGMKLPIGYYLRTNQMPAGSDLEDTITSFFSNGSCAEPVLCETCKDNNVNGNCNDLDLYAGYQGAMECLIEKAGEVAFIRDIDIDVPDDEAMADHIRPFVTIPMDGVRLPSHTVVIKKPGANRRQANATRAELIRDHLRSAFLSITADDPISQYLHSNHGYTTMGMDSQLSGFEENIACVPGLSLGLQCRTEADNSVAGNSSTPANGR</sequence>
<dbReference type="STRING" id="667725.A0A0L0GA53"/>
<dbReference type="GO" id="GO:0005886">
    <property type="term" value="C:plasma membrane"/>
    <property type="evidence" value="ECO:0007669"/>
    <property type="project" value="TreeGrafter"/>
</dbReference>
<protein>
    <recommendedName>
        <fullName evidence="2">Transferrin-like domain-containing protein</fullName>
    </recommendedName>
</protein>
<dbReference type="OrthoDB" id="5914301at2759"/>
<dbReference type="RefSeq" id="XP_014159782.1">
    <property type="nucleotide sequence ID" value="XM_014304307.1"/>
</dbReference>
<dbReference type="PANTHER" id="PTHR11485:SF29">
    <property type="entry name" value="TRANSFERRIN 2"/>
    <property type="match status" value="1"/>
</dbReference>
<dbReference type="Gene3D" id="3.40.190.10">
    <property type="entry name" value="Periplasmic binding protein-like II"/>
    <property type="match status" value="1"/>
</dbReference>
<gene>
    <name evidence="3" type="ORF">SARC_01956</name>
</gene>
<dbReference type="Proteomes" id="UP000054560">
    <property type="component" value="Unassembled WGS sequence"/>
</dbReference>
<dbReference type="PANTHER" id="PTHR11485">
    <property type="entry name" value="TRANSFERRIN"/>
    <property type="match status" value="1"/>
</dbReference>
<dbReference type="Pfam" id="PF00405">
    <property type="entry name" value="Transferrin"/>
    <property type="match status" value="1"/>
</dbReference>